<accession>A0ABV6VR57</accession>
<name>A0ABV6VR57_9ACTN</name>
<evidence type="ECO:0000313" key="1">
    <source>
        <dbReference type="EMBL" id="MFC1416032.1"/>
    </source>
</evidence>
<sequence length="358" mass="37688">MTARTLALVESPAQLLNVLEWALGDRAGAAADRPVDIAVLLPQDDPTRRQLAGMAELARSGGLRVSVHDIRGGPAALAGCGTRLAPRLAAAGRLVLGDPFSRLIQLLLPLSPARDIVLVDDGTATIGLATALNEGRPLVRWHRSAPDGSPAAGSASAARATRRLTARPGHSVELFTSMAGILPLPSGTLCTANRYTWARQRFGRPTLLPLVDLAGSSLVETGLLSRERYVEGVARLAARHGVSRYLAHRREDPEKLRLLAAAAGVEVIRPDLPLELAVLDQPIGTTLLSFPSTILHTLPIVLRGHGVQIAACEDIHEWLGPDTPAQVSAFLQQVSATAADALATTRPTNPGGQEAALT</sequence>
<gene>
    <name evidence="1" type="ORF">ACEZDE_05190</name>
</gene>
<dbReference type="Proteomes" id="UP001592531">
    <property type="component" value="Unassembled WGS sequence"/>
</dbReference>
<evidence type="ECO:0000313" key="2">
    <source>
        <dbReference type="Proteomes" id="UP001592531"/>
    </source>
</evidence>
<comment type="caution">
    <text evidence="1">The sequence shown here is derived from an EMBL/GenBank/DDBJ whole genome shotgun (WGS) entry which is preliminary data.</text>
</comment>
<dbReference type="EMBL" id="JBHFAB010000003">
    <property type="protein sequence ID" value="MFC1416032.1"/>
    <property type="molecule type" value="Genomic_DNA"/>
</dbReference>
<keyword evidence="2" id="KW-1185">Reference proteome</keyword>
<organism evidence="1 2">
    <name type="scientific">Streptacidiphilus cavernicola</name>
    <dbReference type="NCBI Taxonomy" id="3342716"/>
    <lineage>
        <taxon>Bacteria</taxon>
        <taxon>Bacillati</taxon>
        <taxon>Actinomycetota</taxon>
        <taxon>Actinomycetes</taxon>
        <taxon>Kitasatosporales</taxon>
        <taxon>Streptomycetaceae</taxon>
        <taxon>Streptacidiphilus</taxon>
    </lineage>
</organism>
<dbReference type="RefSeq" id="WP_380532815.1">
    <property type="nucleotide sequence ID" value="NZ_JBHFAB010000003.1"/>
</dbReference>
<proteinExistence type="predicted"/>
<reference evidence="1 2" key="1">
    <citation type="submission" date="2024-09" db="EMBL/GenBank/DDBJ databases">
        <authorList>
            <person name="Lee S.D."/>
        </authorList>
    </citation>
    <scope>NUCLEOTIDE SEQUENCE [LARGE SCALE GENOMIC DNA]</scope>
    <source>
        <strain evidence="1 2">N8-3</strain>
    </source>
</reference>
<protein>
    <submittedName>
        <fullName evidence="1">Uncharacterized protein</fullName>
    </submittedName>
</protein>